<evidence type="ECO:0000256" key="3">
    <source>
        <dbReference type="ARBA" id="ARBA00015212"/>
    </source>
</evidence>
<dbReference type="OrthoDB" id="1421013at2759"/>
<reference evidence="9" key="1">
    <citation type="submission" date="2007-04" db="EMBL/GenBank/DDBJ databases">
        <title>Annotation of Pediculus humanus corporis strain USDA.</title>
        <authorList>
            <person name="Kirkness E."/>
            <person name="Hannick L."/>
            <person name="Hass B."/>
            <person name="Bruggner R."/>
            <person name="Lawson D."/>
            <person name="Bidwell S."/>
            <person name="Joardar V."/>
            <person name="Caler E."/>
            <person name="Walenz B."/>
            <person name="Inman J."/>
            <person name="Schobel S."/>
            <person name="Galinsky K."/>
            <person name="Amedeo P."/>
            <person name="Strausberg R."/>
        </authorList>
    </citation>
    <scope>NUCLEOTIDE SEQUENCE</scope>
    <source>
        <strain evidence="9">USDA</strain>
    </source>
</reference>
<evidence type="ECO:0000256" key="5">
    <source>
        <dbReference type="ARBA" id="ARBA00022884"/>
    </source>
</evidence>
<dbReference type="InterPro" id="IPR011082">
    <property type="entry name" value="Exosome-assoc_fac/DNA_repair"/>
</dbReference>
<protein>
    <recommendedName>
        <fullName evidence="3 7">Nuclear nucleic acid-binding protein C1D</fullName>
    </recommendedName>
</protein>
<dbReference type="GeneID" id="8236756"/>
<dbReference type="GO" id="GO:0005737">
    <property type="term" value="C:cytoplasm"/>
    <property type="evidence" value="ECO:0007669"/>
    <property type="project" value="UniProtKB-SubCell"/>
</dbReference>
<dbReference type="AlphaFoldDB" id="E0VG57"/>
<dbReference type="GO" id="GO:0005730">
    <property type="term" value="C:nucleolus"/>
    <property type="evidence" value="ECO:0007669"/>
    <property type="project" value="UniProtKB-SubCell"/>
</dbReference>
<proteinExistence type="inferred from homology"/>
<dbReference type="eggNOG" id="KOG4835">
    <property type="taxonomic scope" value="Eukaryota"/>
</dbReference>
<keyword evidence="5 7" id="KW-0694">RNA-binding</keyword>
<keyword evidence="11" id="KW-1185">Reference proteome</keyword>
<dbReference type="Pfam" id="PF04000">
    <property type="entry name" value="Sas10_Utp3"/>
    <property type="match status" value="1"/>
</dbReference>
<evidence type="ECO:0000256" key="2">
    <source>
        <dbReference type="ARBA" id="ARBA00009154"/>
    </source>
</evidence>
<comment type="subcellular location">
    <subcellularLocation>
        <location evidence="7">Cytoplasm</location>
    </subcellularLocation>
    <subcellularLocation>
        <location evidence="7">Nucleus</location>
        <location evidence="7">Nucleolus</location>
    </subcellularLocation>
    <subcellularLocation>
        <location evidence="1 7">Nucleus</location>
    </subcellularLocation>
</comment>
<comment type="subunit">
    <text evidence="7">Monomer and homodimer.</text>
</comment>
<dbReference type="GO" id="GO:0000178">
    <property type="term" value="C:exosome (RNase complex)"/>
    <property type="evidence" value="ECO:0007669"/>
    <property type="project" value="TreeGrafter"/>
</dbReference>
<dbReference type="CTD" id="8236756"/>
<keyword evidence="7" id="KW-0963">Cytoplasm</keyword>
<evidence type="ECO:0000256" key="8">
    <source>
        <dbReference type="SAM" id="MobiDB-lite"/>
    </source>
</evidence>
<evidence type="ECO:0000256" key="6">
    <source>
        <dbReference type="ARBA" id="ARBA00023242"/>
    </source>
</evidence>
<keyword evidence="6 7" id="KW-0539">Nucleus</keyword>
<dbReference type="GO" id="GO:0003677">
    <property type="term" value="F:DNA binding"/>
    <property type="evidence" value="ECO:0007669"/>
    <property type="project" value="UniProtKB-KW"/>
</dbReference>
<name>E0VG57_PEDHC</name>
<sequence>MAEVFDFGELENDDNFKTKIIELNENVENAASILNNFFSNTDYDSLSLEDKVRFDLLLAFAINTFYWIHLRTQGIDPANHEIKHQINRIKDYMLQSKKLYDKKKFMPVIDKDAAKRFIRSGLWTPNTSSSNTELTTSDTSNTQTINNDINVKMSH</sequence>
<comment type="function">
    <text evidence="7">Plays a role in the recruitment of the exosome to pre-rRNA to mediate the 3'-5' end processing of the 5.8S rRNA.</text>
</comment>
<evidence type="ECO:0000313" key="10">
    <source>
        <dbReference type="EnsemblMetazoa" id="PHUM173900-PA"/>
    </source>
</evidence>
<dbReference type="STRING" id="121224.E0VG57"/>
<feature type="region of interest" description="Disordered" evidence="8">
    <location>
        <begin position="127"/>
        <end position="155"/>
    </location>
</feature>
<accession>E0VG57</accession>
<reference evidence="9" key="2">
    <citation type="submission" date="2007-04" db="EMBL/GenBank/DDBJ databases">
        <title>The genome of the human body louse.</title>
        <authorList>
            <consortium name="The Human Body Louse Genome Consortium"/>
            <person name="Kirkness E."/>
            <person name="Walenz B."/>
            <person name="Hass B."/>
            <person name="Bruggner R."/>
            <person name="Strausberg R."/>
        </authorList>
    </citation>
    <scope>NUCLEOTIDE SEQUENCE</scope>
    <source>
        <strain evidence="9">USDA</strain>
    </source>
</reference>
<keyword evidence="7" id="KW-0238">DNA-binding</keyword>
<evidence type="ECO:0000313" key="9">
    <source>
        <dbReference type="EMBL" id="EEB12363.1"/>
    </source>
</evidence>
<organism>
    <name type="scientific">Pediculus humanus subsp. corporis</name>
    <name type="common">Body louse</name>
    <dbReference type="NCBI Taxonomy" id="121224"/>
    <lineage>
        <taxon>Eukaryota</taxon>
        <taxon>Metazoa</taxon>
        <taxon>Ecdysozoa</taxon>
        <taxon>Arthropoda</taxon>
        <taxon>Hexapoda</taxon>
        <taxon>Insecta</taxon>
        <taxon>Pterygota</taxon>
        <taxon>Neoptera</taxon>
        <taxon>Paraneoptera</taxon>
        <taxon>Psocodea</taxon>
        <taxon>Troctomorpha</taxon>
        <taxon>Phthiraptera</taxon>
        <taxon>Anoplura</taxon>
        <taxon>Pediculidae</taxon>
        <taxon>Pediculus</taxon>
    </lineage>
</organism>
<evidence type="ECO:0000313" key="11">
    <source>
        <dbReference type="Proteomes" id="UP000009046"/>
    </source>
</evidence>
<dbReference type="EnsemblMetazoa" id="PHUM173900-RA">
    <property type="protein sequence ID" value="PHUM173900-PA"/>
    <property type="gene ID" value="PHUM173900"/>
</dbReference>
<dbReference type="RefSeq" id="XP_002425101.1">
    <property type="nucleotide sequence ID" value="XM_002425056.1"/>
</dbReference>
<gene>
    <name evidence="10" type="primary">8236756</name>
    <name evidence="9" type="ORF">Phum_PHUM173900</name>
</gene>
<dbReference type="EMBL" id="AAZO01002015">
    <property type="status" value="NOT_ANNOTATED_CDS"/>
    <property type="molecule type" value="Genomic_DNA"/>
</dbReference>
<dbReference type="KEGG" id="phu:Phum_PHUM173900"/>
<keyword evidence="4 7" id="KW-0698">rRNA processing</keyword>
<evidence type="ECO:0000256" key="1">
    <source>
        <dbReference type="ARBA" id="ARBA00004123"/>
    </source>
</evidence>
<dbReference type="VEuPathDB" id="VectorBase:PHUM173900"/>
<reference evidence="10" key="3">
    <citation type="submission" date="2021-02" db="UniProtKB">
        <authorList>
            <consortium name="EnsemblMetazoa"/>
        </authorList>
    </citation>
    <scope>IDENTIFICATION</scope>
    <source>
        <strain evidence="10">USDA</strain>
    </source>
</reference>
<dbReference type="HOGENOM" id="CLU_064339_4_2_1"/>
<evidence type="ECO:0000256" key="7">
    <source>
        <dbReference type="RuleBase" id="RU368003"/>
    </source>
</evidence>
<dbReference type="GO" id="GO:0003723">
    <property type="term" value="F:RNA binding"/>
    <property type="evidence" value="ECO:0007669"/>
    <property type="project" value="UniProtKB-UniRule"/>
</dbReference>
<dbReference type="InterPro" id="IPR007146">
    <property type="entry name" value="Sas10/Utp3/C1D"/>
</dbReference>
<dbReference type="EMBL" id="DS235131">
    <property type="protein sequence ID" value="EEB12363.1"/>
    <property type="molecule type" value="Genomic_DNA"/>
</dbReference>
<dbReference type="Proteomes" id="UP000009046">
    <property type="component" value="Unassembled WGS sequence"/>
</dbReference>
<dbReference type="OMA" id="KLMSMPR"/>
<dbReference type="InParanoid" id="E0VG57"/>
<dbReference type="PANTHER" id="PTHR15341">
    <property type="entry name" value="SUN-COR STEROID HORMONE RECEPTOR CO-REPRESSOR"/>
    <property type="match status" value="1"/>
</dbReference>
<dbReference type="PANTHER" id="PTHR15341:SF3">
    <property type="entry name" value="NUCLEAR NUCLEIC ACID-BINDING PROTEIN C1D"/>
    <property type="match status" value="1"/>
</dbReference>
<evidence type="ECO:0000256" key="4">
    <source>
        <dbReference type="ARBA" id="ARBA00022552"/>
    </source>
</evidence>
<dbReference type="GO" id="GO:0010468">
    <property type="term" value="P:regulation of gene expression"/>
    <property type="evidence" value="ECO:0007669"/>
    <property type="project" value="TreeGrafter"/>
</dbReference>
<feature type="compositionally biased region" description="Low complexity" evidence="8">
    <location>
        <begin position="127"/>
        <end position="147"/>
    </location>
</feature>
<comment type="similarity">
    <text evidence="2 7">Belongs to the C1D family.</text>
</comment>
<dbReference type="GO" id="GO:0000460">
    <property type="term" value="P:maturation of 5.8S rRNA"/>
    <property type="evidence" value="ECO:0007669"/>
    <property type="project" value="TreeGrafter"/>
</dbReference>